<dbReference type="SUPFAM" id="SSF56601">
    <property type="entry name" value="beta-lactamase/transpeptidase-like"/>
    <property type="match status" value="1"/>
</dbReference>
<dbReference type="Gene3D" id="3.40.710.10">
    <property type="entry name" value="DD-peptidase/beta-lactamase superfamily"/>
    <property type="match status" value="1"/>
</dbReference>
<dbReference type="InterPro" id="IPR012338">
    <property type="entry name" value="Beta-lactam/transpept-like"/>
</dbReference>
<feature type="signal peptide" evidence="1">
    <location>
        <begin position="1"/>
        <end position="18"/>
    </location>
</feature>
<evidence type="ECO:0000256" key="1">
    <source>
        <dbReference type="SAM" id="SignalP"/>
    </source>
</evidence>
<name>A0A7G9QXQ6_9GAMM</name>
<reference evidence="3 4" key="1">
    <citation type="submission" date="2020-08" db="EMBL/GenBank/DDBJ databases">
        <title>Genome sequence of Thermomonas brevis KACC 16975T.</title>
        <authorList>
            <person name="Hyun D.-W."/>
            <person name="Bae J.-W."/>
        </authorList>
    </citation>
    <scope>NUCLEOTIDE SEQUENCE [LARGE SCALE GENOMIC DNA]</scope>
    <source>
        <strain evidence="3 4">KACC 16975</strain>
    </source>
</reference>
<dbReference type="Pfam" id="PF00144">
    <property type="entry name" value="Beta-lactamase"/>
    <property type="match status" value="1"/>
</dbReference>
<feature type="chain" id="PRO_5028851021" evidence="1">
    <location>
        <begin position="19"/>
        <end position="403"/>
    </location>
</feature>
<dbReference type="InterPro" id="IPR050789">
    <property type="entry name" value="Diverse_Enzym_Activities"/>
</dbReference>
<proteinExistence type="predicted"/>
<sequence>MPLLFPLALLACIGIAQAAEPAPASPQARVRVAFDRDGETGVRAEGLADVAAGRALTADDPARIASVSKLVTTIGALRLVEAGKLSLDADASVLLGFPLRNPAFPDAPITLRMLLSHTSSLTDDAGYWNVPLGEDIRLITGKPEAWDAKHAPGTYFRYTNLNFPLVAQAMERASGERFDRLMRRLVLFPLGIDACFNWSGCSDGAVARAVVLYDEAGKPQKDDLHGKRSSCPVIEARDGSCDLSRWQAGVNGTLFSPQGGLRISARGLSRIGRMLLGDGELDGVRVLTPASVALLATPVWRYDGSNGVIGEEDEPNRGGFFCAYGLATQHLAQGDGKTCRDDLFGDGRARIGHSGNAYGLLSGLWIDRVAGTGVAYFATGVANDSSGAHSNFSATEEQGATGW</sequence>
<dbReference type="AlphaFoldDB" id="A0A7G9QXQ6"/>
<organism evidence="3 4">
    <name type="scientific">Thermomonas brevis</name>
    <dbReference type="NCBI Taxonomy" id="215691"/>
    <lineage>
        <taxon>Bacteria</taxon>
        <taxon>Pseudomonadati</taxon>
        <taxon>Pseudomonadota</taxon>
        <taxon>Gammaproteobacteria</taxon>
        <taxon>Lysobacterales</taxon>
        <taxon>Lysobacteraceae</taxon>
        <taxon>Thermomonas</taxon>
    </lineage>
</organism>
<dbReference type="KEGG" id="tbv:H9L17_06005"/>
<accession>A0A7G9QXQ6</accession>
<dbReference type="PANTHER" id="PTHR43283">
    <property type="entry name" value="BETA-LACTAMASE-RELATED"/>
    <property type="match status" value="1"/>
</dbReference>
<gene>
    <name evidence="3" type="ORF">H9L17_06005</name>
</gene>
<protein>
    <submittedName>
        <fullName evidence="3">Beta-lactamase family protein</fullName>
    </submittedName>
</protein>
<keyword evidence="1" id="KW-0732">Signal</keyword>
<dbReference type="PANTHER" id="PTHR43283:SF3">
    <property type="entry name" value="BETA-LACTAMASE FAMILY PROTEIN (AFU_ORTHOLOGUE AFUA_5G07500)"/>
    <property type="match status" value="1"/>
</dbReference>
<dbReference type="Proteomes" id="UP000515977">
    <property type="component" value="Chromosome"/>
</dbReference>
<evidence type="ECO:0000259" key="2">
    <source>
        <dbReference type="Pfam" id="PF00144"/>
    </source>
</evidence>
<evidence type="ECO:0000313" key="4">
    <source>
        <dbReference type="Proteomes" id="UP000515977"/>
    </source>
</evidence>
<evidence type="ECO:0000313" key="3">
    <source>
        <dbReference type="EMBL" id="QNN48131.1"/>
    </source>
</evidence>
<dbReference type="InterPro" id="IPR001466">
    <property type="entry name" value="Beta-lactam-related"/>
</dbReference>
<feature type="domain" description="Beta-lactamase-related" evidence="2">
    <location>
        <begin position="36"/>
        <end position="387"/>
    </location>
</feature>
<keyword evidence="4" id="KW-1185">Reference proteome</keyword>
<dbReference type="EMBL" id="CP060711">
    <property type="protein sequence ID" value="QNN48131.1"/>
    <property type="molecule type" value="Genomic_DNA"/>
</dbReference>